<organism evidence="2 3">
    <name type="scientific">Klenkia taihuensis</name>
    <dbReference type="NCBI Taxonomy" id="1225127"/>
    <lineage>
        <taxon>Bacteria</taxon>
        <taxon>Bacillati</taxon>
        <taxon>Actinomycetota</taxon>
        <taxon>Actinomycetes</taxon>
        <taxon>Geodermatophilales</taxon>
        <taxon>Geodermatophilaceae</taxon>
        <taxon>Klenkia</taxon>
    </lineage>
</organism>
<dbReference type="PANTHER" id="PTHR47738">
    <property type="entry name" value="PTS SYSTEM FRUCTOSE-LIKE EIIA COMPONENT-RELATED"/>
    <property type="match status" value="1"/>
</dbReference>
<feature type="domain" description="PTS EIIA type-2" evidence="1">
    <location>
        <begin position="3"/>
        <end position="149"/>
    </location>
</feature>
<reference evidence="3" key="1">
    <citation type="submission" date="2016-10" db="EMBL/GenBank/DDBJ databases">
        <authorList>
            <person name="Varghese N."/>
            <person name="Submissions S."/>
        </authorList>
    </citation>
    <scope>NUCLEOTIDE SEQUENCE [LARGE SCALE GENOMIC DNA]</scope>
    <source>
        <strain evidence="3">DSM 45962</strain>
    </source>
</reference>
<dbReference type="InterPro" id="IPR016152">
    <property type="entry name" value="PTrfase/Anion_transptr"/>
</dbReference>
<keyword evidence="3" id="KW-1185">Reference proteome</keyword>
<dbReference type="EMBL" id="FOMD01000002">
    <property type="protein sequence ID" value="SFC92142.1"/>
    <property type="molecule type" value="Genomic_DNA"/>
</dbReference>
<evidence type="ECO:0000313" key="2">
    <source>
        <dbReference type="EMBL" id="SFC92142.1"/>
    </source>
</evidence>
<dbReference type="PANTHER" id="PTHR47738:SF3">
    <property type="entry name" value="PHOSPHOTRANSFERASE SYSTEM MANNITOL_FRUCTOSE-SPECIFIC IIA DOMAIN CONTAINING PROTEIN"/>
    <property type="match status" value="1"/>
</dbReference>
<dbReference type="Gene3D" id="3.40.930.10">
    <property type="entry name" value="Mannitol-specific EII, Chain A"/>
    <property type="match status" value="1"/>
</dbReference>
<dbReference type="Pfam" id="PF00359">
    <property type="entry name" value="PTS_EIIA_2"/>
    <property type="match status" value="1"/>
</dbReference>
<dbReference type="SUPFAM" id="SSF55804">
    <property type="entry name" value="Phoshotransferase/anion transport protein"/>
    <property type="match status" value="1"/>
</dbReference>
<protein>
    <submittedName>
        <fullName evidence="2">PTS system IIA component, Gat family</fullName>
    </submittedName>
</protein>
<dbReference type="RefSeq" id="WP_091557246.1">
    <property type="nucleotide sequence ID" value="NZ_BNAC01000004.1"/>
</dbReference>
<proteinExistence type="predicted"/>
<dbReference type="PROSITE" id="PS51094">
    <property type="entry name" value="PTS_EIIA_TYPE_2"/>
    <property type="match status" value="1"/>
</dbReference>
<dbReference type="InterPro" id="IPR002178">
    <property type="entry name" value="PTS_EIIA_type-2_dom"/>
</dbReference>
<dbReference type="OrthoDB" id="3192919at2"/>
<dbReference type="Proteomes" id="UP000199022">
    <property type="component" value="Unassembled WGS sequence"/>
</dbReference>
<name>A0A1I1N4N8_9ACTN</name>
<evidence type="ECO:0000313" key="3">
    <source>
        <dbReference type="Proteomes" id="UP000199022"/>
    </source>
</evidence>
<dbReference type="STRING" id="1225127.SAMN05661030_1953"/>
<gene>
    <name evidence="2" type="ORF">SAMN05661030_1953</name>
</gene>
<dbReference type="AlphaFoldDB" id="A0A1I1N4N8"/>
<accession>A0A1I1N4N8</accession>
<sequence length="150" mass="15806">MIGTLTEDLALVHPEVTGTEDLLRLMAEQARRAGRVHDTFADAVVARERRFPTGLPTPVPAAIPHTDAGHVAEAGVVVALLARPVEFTEMGSADRTVPAELAVMLLVKDPEEQVTALGEVIAVLQDPALAERLAGVRDPADLVAALRPAA</sequence>
<evidence type="ECO:0000259" key="1">
    <source>
        <dbReference type="PROSITE" id="PS51094"/>
    </source>
</evidence>
<dbReference type="CDD" id="cd00211">
    <property type="entry name" value="PTS_IIA_fru"/>
    <property type="match status" value="1"/>
</dbReference>
<dbReference type="InterPro" id="IPR051541">
    <property type="entry name" value="PTS_SugarTrans_NitroReg"/>
</dbReference>